<dbReference type="SUPFAM" id="SSF69322">
    <property type="entry name" value="Tricorn protease domain 2"/>
    <property type="match status" value="1"/>
</dbReference>
<keyword evidence="2 6" id="KW-0963">Cytoplasm</keyword>
<dbReference type="CDD" id="cd12278">
    <property type="entry name" value="RRM_eIF3B"/>
    <property type="match status" value="1"/>
</dbReference>
<dbReference type="GO" id="GO:0003743">
    <property type="term" value="F:translation initiation factor activity"/>
    <property type="evidence" value="ECO:0007669"/>
    <property type="project" value="UniProtKB-UniRule"/>
</dbReference>
<dbReference type="Gene3D" id="3.30.70.330">
    <property type="match status" value="1"/>
</dbReference>
<dbReference type="Gene3D" id="2.130.10.10">
    <property type="entry name" value="YVTN repeat-like/Quinoprotein amine dehydrogenase"/>
    <property type="match status" value="2"/>
</dbReference>
<evidence type="ECO:0000256" key="6">
    <source>
        <dbReference type="HAMAP-Rule" id="MF_03001"/>
    </source>
</evidence>
<dbReference type="Pfam" id="PF00076">
    <property type="entry name" value="RRM_1"/>
    <property type="match status" value="1"/>
</dbReference>
<dbReference type="AlphaFoldDB" id="A0A7S3Q1U3"/>
<evidence type="ECO:0000313" key="10">
    <source>
        <dbReference type="EMBL" id="CAE0462484.1"/>
    </source>
</evidence>
<keyword evidence="4 6" id="KW-0694">RNA-binding</keyword>
<dbReference type="GO" id="GO:0001732">
    <property type="term" value="P:formation of cytoplasmic translation initiation complex"/>
    <property type="evidence" value="ECO:0007669"/>
    <property type="project" value="UniProtKB-UniRule"/>
</dbReference>
<dbReference type="PANTHER" id="PTHR14068">
    <property type="entry name" value="EUKARYOTIC TRANSLATION INITIATION FACTOR 3 EIF3 -RELATED"/>
    <property type="match status" value="1"/>
</dbReference>
<evidence type="ECO:0000256" key="1">
    <source>
        <dbReference type="ARBA" id="ARBA00004496"/>
    </source>
</evidence>
<comment type="similarity">
    <text evidence="6 7">Belongs to the eIF-3 subunit B family.</text>
</comment>
<dbReference type="InterPro" id="IPR035979">
    <property type="entry name" value="RBD_domain_sf"/>
</dbReference>
<evidence type="ECO:0000256" key="8">
    <source>
        <dbReference type="SAM" id="Coils"/>
    </source>
</evidence>
<dbReference type="GO" id="GO:0031369">
    <property type="term" value="F:translation initiation factor binding"/>
    <property type="evidence" value="ECO:0007669"/>
    <property type="project" value="InterPro"/>
</dbReference>
<evidence type="ECO:0000256" key="4">
    <source>
        <dbReference type="ARBA" id="ARBA00022884"/>
    </source>
</evidence>
<dbReference type="InterPro" id="IPR011400">
    <property type="entry name" value="EIF3B"/>
</dbReference>
<organism evidence="10">
    <name type="scientific">Chaetoceros debilis</name>
    <dbReference type="NCBI Taxonomy" id="122233"/>
    <lineage>
        <taxon>Eukaryota</taxon>
        <taxon>Sar</taxon>
        <taxon>Stramenopiles</taxon>
        <taxon>Ochrophyta</taxon>
        <taxon>Bacillariophyta</taxon>
        <taxon>Coscinodiscophyceae</taxon>
        <taxon>Chaetocerotophycidae</taxon>
        <taxon>Chaetocerotales</taxon>
        <taxon>Chaetocerotaceae</taxon>
        <taxon>Chaetoceros</taxon>
    </lineage>
</organism>
<feature type="coiled-coil region" evidence="8">
    <location>
        <begin position="622"/>
        <end position="649"/>
    </location>
</feature>
<dbReference type="PIRSF" id="PIRSF036424">
    <property type="entry name" value="eIF3b"/>
    <property type="match status" value="1"/>
</dbReference>
<gene>
    <name evidence="10" type="ORF">CDEB00056_LOCUS7325</name>
</gene>
<keyword evidence="8" id="KW-0175">Coiled coil</keyword>
<dbReference type="SUPFAM" id="SSF54928">
    <property type="entry name" value="RNA-binding domain, RBD"/>
    <property type="match status" value="1"/>
</dbReference>
<dbReference type="HAMAP" id="MF_03001">
    <property type="entry name" value="eIF3b"/>
    <property type="match status" value="1"/>
</dbReference>
<dbReference type="PROSITE" id="PS50102">
    <property type="entry name" value="RRM"/>
    <property type="match status" value="1"/>
</dbReference>
<dbReference type="InterPro" id="IPR000504">
    <property type="entry name" value="RRM_dom"/>
</dbReference>
<keyword evidence="5 6" id="KW-0648">Protein biosynthesis</keyword>
<dbReference type="InterPro" id="IPR012677">
    <property type="entry name" value="Nucleotide-bd_a/b_plait_sf"/>
</dbReference>
<comment type="subunit">
    <text evidence="6 7">Component of the eukaryotic translation initiation factor 3 (eIF-3) complex.</text>
</comment>
<dbReference type="Pfam" id="PF08662">
    <property type="entry name" value="eIF2A"/>
    <property type="match status" value="1"/>
</dbReference>
<dbReference type="PANTHER" id="PTHR14068:SF0">
    <property type="entry name" value="EUKARYOTIC TRANSLATION INITIATION FACTOR 3 SUBUNIT B"/>
    <property type="match status" value="1"/>
</dbReference>
<dbReference type="InterPro" id="IPR015943">
    <property type="entry name" value="WD40/YVTN_repeat-like_dom_sf"/>
</dbReference>
<evidence type="ECO:0000256" key="7">
    <source>
        <dbReference type="PIRNR" id="PIRNR036424"/>
    </source>
</evidence>
<name>A0A7S3Q1U3_9STRA</name>
<dbReference type="EMBL" id="HBIO01009511">
    <property type="protein sequence ID" value="CAE0462484.1"/>
    <property type="molecule type" value="Transcribed_RNA"/>
</dbReference>
<sequence>MAPNDVDLAEESADLDGYFSDAPLDPEPNYPVLRETFDTAVVLTNLPKAPAAKAEKLTKVVSRLVSKIGPLAITENFAGLQIPTDPTTGDTLGFAFIEYVSAVDAAQAVKSLADYAFDKNHKLTAIPYIQALDLEQIEEGEFTEPEPAPFKEKADTSSWLQDPSQRDQFVVRHAKETVVNWSDGRHPPIVDYDGAREKEAGVAWCDYYVQWSPHGNYLVTMIPSKGIILWGGKNYEKIARYPCPGVDVVLFSPCERFILTNNNDAQDPEGIKIFSVQTGKLLRTFPIFPKDFIPENLSPAEKQHIRPPPFQWSHDDKYLARMGKDLISIYDTETMKLLDKRSLILKGIQEFQFSPKANIIACWAPESANSPAHVDVIDLPSRKKLRQKNLFNVTKCSMVWQNDGTYLAVKVTRHTKSKKTFYNNLELFRLEDAGVPVEMIDIKDAVMALAWEPNGDKFAMIHAENPSSTKVNVSFYSMTKKTTTEAKGKKKAQTTLTKEVNLVETLEGKQCNSLFWSPAGRHIIMAGLGDSASGTIEFYDLETKALVVKEHYRANQVVWDPSGRTLATVVSQPIKGGHFKFSMDNGYILWTFQGKQLHQQSYETFYQLIWRPRETLLTKAERANVVKNLKKYEREFDKADKELAFKRQLDATKAKRSLRSTFRQRVARLKDFRRQQKAERMDLTDGYDSDDEANYVTKEVSIETILSTKEEVV</sequence>
<dbReference type="GO" id="GO:0016282">
    <property type="term" value="C:eukaryotic 43S preinitiation complex"/>
    <property type="evidence" value="ECO:0007669"/>
    <property type="project" value="UniProtKB-UniRule"/>
</dbReference>
<evidence type="ECO:0000256" key="5">
    <source>
        <dbReference type="ARBA" id="ARBA00022917"/>
    </source>
</evidence>
<comment type="function">
    <text evidence="6">RNA-binding component of the eukaryotic translation initiation factor 3 (eIF-3) complex, which is involved in protein synthesis of a specialized repertoire of mRNAs and, together with other initiation factors, stimulates binding of mRNA and methionyl-tRNAi to the 40S ribosome. The eIF-3 complex specifically targets and initiates translation of a subset of mRNAs involved in cell proliferation.</text>
</comment>
<proteinExistence type="inferred from homology"/>
<dbReference type="GO" id="GO:0005852">
    <property type="term" value="C:eukaryotic translation initiation factor 3 complex"/>
    <property type="evidence" value="ECO:0007669"/>
    <property type="project" value="UniProtKB-UniRule"/>
</dbReference>
<protein>
    <recommendedName>
        <fullName evidence="6 7">Eukaryotic translation initiation factor 3 subunit B</fullName>
        <shortName evidence="6 7">eIF3b</shortName>
    </recommendedName>
    <alternativeName>
        <fullName evidence="6">Eukaryotic translation initiation factor 3 subunit 9</fullName>
    </alternativeName>
</protein>
<dbReference type="InterPro" id="IPR013979">
    <property type="entry name" value="TIF_beta_prop-like"/>
</dbReference>
<dbReference type="GO" id="GO:0033290">
    <property type="term" value="C:eukaryotic 48S preinitiation complex"/>
    <property type="evidence" value="ECO:0007669"/>
    <property type="project" value="UniProtKB-UniRule"/>
</dbReference>
<reference evidence="10" key="1">
    <citation type="submission" date="2021-01" db="EMBL/GenBank/DDBJ databases">
        <authorList>
            <person name="Corre E."/>
            <person name="Pelletier E."/>
            <person name="Niang G."/>
            <person name="Scheremetjew M."/>
            <person name="Finn R."/>
            <person name="Kale V."/>
            <person name="Holt S."/>
            <person name="Cochrane G."/>
            <person name="Meng A."/>
            <person name="Brown T."/>
            <person name="Cohen L."/>
        </authorList>
    </citation>
    <scope>NUCLEOTIDE SEQUENCE</scope>
    <source>
        <strain evidence="10">MM31A-1</strain>
    </source>
</reference>
<evidence type="ECO:0000259" key="9">
    <source>
        <dbReference type="PROSITE" id="PS50102"/>
    </source>
</evidence>
<dbReference type="InterPro" id="IPR034363">
    <property type="entry name" value="eIF3B_RRM"/>
</dbReference>
<evidence type="ECO:0000256" key="3">
    <source>
        <dbReference type="ARBA" id="ARBA00022540"/>
    </source>
</evidence>
<comment type="subcellular location">
    <subcellularLocation>
        <location evidence="1 6 7">Cytoplasm</location>
    </subcellularLocation>
</comment>
<feature type="domain" description="RRM" evidence="9">
    <location>
        <begin position="39"/>
        <end position="131"/>
    </location>
</feature>
<accession>A0A7S3Q1U3</accession>
<evidence type="ECO:0000256" key="2">
    <source>
        <dbReference type="ARBA" id="ARBA00022490"/>
    </source>
</evidence>
<dbReference type="GO" id="GO:0003723">
    <property type="term" value="F:RNA binding"/>
    <property type="evidence" value="ECO:0007669"/>
    <property type="project" value="UniProtKB-UniRule"/>
</dbReference>
<keyword evidence="3 6" id="KW-0396">Initiation factor</keyword>
<comment type="function">
    <text evidence="7">Component of the eukaryotic translation initiation factor 3 (eIF-3) complex, which is involved in protein synthesis and, together with other initiation factors, stimulates binding of mRNA and methionyl-tRNAi to the 40S ribosome.</text>
</comment>